<evidence type="ECO:0000256" key="2">
    <source>
        <dbReference type="ARBA" id="ARBA00023239"/>
    </source>
</evidence>
<dbReference type="Pfam" id="PF03992">
    <property type="entry name" value="ABM"/>
    <property type="match status" value="2"/>
</dbReference>
<dbReference type="GO" id="GO:0005737">
    <property type="term" value="C:cytoplasm"/>
    <property type="evidence" value="ECO:0007669"/>
    <property type="project" value="TreeGrafter"/>
</dbReference>
<name>A0A369PV35_9SPHI</name>
<evidence type="ECO:0000313" key="6">
    <source>
        <dbReference type="EMBL" id="RDC56511.1"/>
    </source>
</evidence>
<keyword evidence="1" id="KW-0346">Stress response</keyword>
<dbReference type="Gene3D" id="3.30.70.100">
    <property type="match status" value="1"/>
</dbReference>
<gene>
    <name evidence="6" type="ORF">DU508_13060</name>
</gene>
<accession>A0A369PV35</accession>
<keyword evidence="2" id="KW-0456">Lyase</keyword>
<organism evidence="6 7">
    <name type="scientific">Pedobacter chinensis</name>
    <dbReference type="NCBI Taxonomy" id="2282421"/>
    <lineage>
        <taxon>Bacteria</taxon>
        <taxon>Pseudomonadati</taxon>
        <taxon>Bacteroidota</taxon>
        <taxon>Sphingobacteriia</taxon>
        <taxon>Sphingobacteriales</taxon>
        <taxon>Sphingobacteriaceae</taxon>
        <taxon>Pedobacter</taxon>
    </lineage>
</organism>
<keyword evidence="4" id="KW-0472">Membrane</keyword>
<dbReference type="EMBL" id="QPKV01000004">
    <property type="protein sequence ID" value="RDC56511.1"/>
    <property type="molecule type" value="Genomic_DNA"/>
</dbReference>
<keyword evidence="4" id="KW-1133">Transmembrane helix</keyword>
<dbReference type="GO" id="GO:0019172">
    <property type="term" value="F:glyoxalase III activity"/>
    <property type="evidence" value="ECO:0007669"/>
    <property type="project" value="TreeGrafter"/>
</dbReference>
<dbReference type="InterPro" id="IPR007138">
    <property type="entry name" value="ABM_dom"/>
</dbReference>
<dbReference type="PROSITE" id="PS51725">
    <property type="entry name" value="ABM"/>
    <property type="match status" value="2"/>
</dbReference>
<dbReference type="PANTHER" id="PTHR48094">
    <property type="entry name" value="PROTEIN/NUCLEIC ACID DEGLYCASE DJ-1-RELATED"/>
    <property type="match status" value="1"/>
</dbReference>
<proteinExistence type="inferred from homology"/>
<dbReference type="GO" id="GO:0019243">
    <property type="term" value="P:methylglyoxal catabolic process to D-lactate via S-lactoyl-glutathione"/>
    <property type="evidence" value="ECO:0007669"/>
    <property type="project" value="TreeGrafter"/>
</dbReference>
<feature type="domain" description="ABM" evidence="5">
    <location>
        <begin position="380"/>
        <end position="472"/>
    </location>
</feature>
<evidence type="ECO:0000313" key="7">
    <source>
        <dbReference type="Proteomes" id="UP000253961"/>
    </source>
</evidence>
<dbReference type="InterPro" id="IPR002818">
    <property type="entry name" value="DJ-1/PfpI"/>
</dbReference>
<evidence type="ECO:0000256" key="4">
    <source>
        <dbReference type="SAM" id="Phobius"/>
    </source>
</evidence>
<dbReference type="CDD" id="cd03141">
    <property type="entry name" value="GATase1_Hsp31_like"/>
    <property type="match status" value="1"/>
</dbReference>
<dbReference type="AlphaFoldDB" id="A0A369PV35"/>
<comment type="caution">
    <text evidence="6">The sequence shown here is derived from an EMBL/GenBank/DDBJ whole genome shotgun (WGS) entry which is preliminary data.</text>
</comment>
<evidence type="ECO:0000256" key="1">
    <source>
        <dbReference type="ARBA" id="ARBA00023016"/>
    </source>
</evidence>
<keyword evidence="7" id="KW-1185">Reference proteome</keyword>
<protein>
    <recommendedName>
        <fullName evidence="5">ABM domain-containing protein</fullName>
    </recommendedName>
</protein>
<evidence type="ECO:0000259" key="5">
    <source>
        <dbReference type="PROSITE" id="PS51725"/>
    </source>
</evidence>
<dbReference type="SUPFAM" id="SSF52317">
    <property type="entry name" value="Class I glutamine amidotransferase-like"/>
    <property type="match status" value="1"/>
</dbReference>
<comment type="similarity">
    <text evidence="3">Belongs to the peptidase C56 family. HSP31-like subfamily.</text>
</comment>
<keyword evidence="4" id="KW-0812">Transmembrane</keyword>
<dbReference type="Proteomes" id="UP000253961">
    <property type="component" value="Unassembled WGS sequence"/>
</dbReference>
<dbReference type="Gene3D" id="3.40.50.880">
    <property type="match status" value="1"/>
</dbReference>
<dbReference type="InterPro" id="IPR011008">
    <property type="entry name" value="Dimeric_a/b-barrel"/>
</dbReference>
<dbReference type="PANTHER" id="PTHR48094:SF11">
    <property type="entry name" value="GLUTATHIONE-INDEPENDENT GLYOXALASE HSP31-RELATED"/>
    <property type="match status" value="1"/>
</dbReference>
<dbReference type="InterPro" id="IPR029062">
    <property type="entry name" value="Class_I_gatase-like"/>
</dbReference>
<reference evidence="6 7" key="1">
    <citation type="submission" date="2018-07" db="EMBL/GenBank/DDBJ databases">
        <title>Pedobacter sp. nov., isolated from soil.</title>
        <authorList>
            <person name="Zhou L.Y."/>
            <person name="Du Z.J."/>
        </authorList>
    </citation>
    <scope>NUCLEOTIDE SEQUENCE [LARGE SCALE GENOMIC DNA]</scope>
    <source>
        <strain evidence="6 7">JDX94</strain>
    </source>
</reference>
<dbReference type="Pfam" id="PF01965">
    <property type="entry name" value="DJ-1_PfpI"/>
    <property type="match status" value="1"/>
</dbReference>
<feature type="transmembrane region" description="Helical" evidence="4">
    <location>
        <begin position="14"/>
        <end position="34"/>
    </location>
</feature>
<feature type="domain" description="ABM" evidence="5">
    <location>
        <begin position="269"/>
        <end position="358"/>
    </location>
</feature>
<dbReference type="InterPro" id="IPR050325">
    <property type="entry name" value="Prot/Nucl_acid_deglycase"/>
</dbReference>
<evidence type="ECO:0000256" key="3">
    <source>
        <dbReference type="ARBA" id="ARBA00038493"/>
    </source>
</evidence>
<sequence length="481" mass="54498">MINLNNKVMKPKALLAQLSMVIIIVGILLSNLSVKAQKRDHMKKKILFVVTSHNQKGNTGQETGFYLSEVAHPWDILVDAGYDIDFVSPKGGKAPIDGFDLNDPINKKFWENGSYRHKIENTLMPAEVSTGNYIAIHYAGGHGAMWDFADNSALSSIAAKIYESGGVVSAVCHGPAGLVNIKLSNGKYLVDGKKVNAFTNEEEIAVKLDQVVPFLLESKLIERGAKFEKSELWQSHVAVDQRLVTGQNPQSAKAVGEAVATQLKYQETVSVLTRYDVEKNNQQLFRNVLSNYVKYANVQKSNIMAEAYFEEENPTVLWTIERWTSKTEFDKIGKGDEFKKLTLFAKKHLKQPAKKIYVKDLEPLSKEEWHRKANTNDRPITIMLFVESKPGTENNFKEVYHAVMPQFRSEPGVINYQLSEFEDDSTKFVTYEKFRDENAFQYHLKFPPILPVLEYLNTSIKKQPFQAGLHRLVAFPSQTKK</sequence>
<dbReference type="SUPFAM" id="SSF54909">
    <property type="entry name" value="Dimeric alpha+beta barrel"/>
    <property type="match status" value="2"/>
</dbReference>